<reference evidence="3 4" key="1">
    <citation type="journal article" date="2012" name="Appl. Environ. Microbiol.">
        <title>Involvement of two latex-clearing proteins during rubber degradation and insights into the subsequent degradation pathway revealed by the genome sequence of Gordonia polyisoprenivorans strain VH2.</title>
        <authorList>
            <person name="Hiessl S."/>
            <person name="Schuldes J."/>
            <person name="Thurmer A."/>
            <person name="Halbsguth T."/>
            <person name="Broker D."/>
            <person name="Angelov A."/>
            <person name="Liebl W."/>
            <person name="Daniel R."/>
            <person name="Steinbuchel A."/>
        </authorList>
    </citation>
    <scope>NUCLEOTIDE SEQUENCE [LARGE SCALE GENOMIC DNA]</scope>
    <source>
        <strain evidence="4">DSM 44266 / VH2</strain>
    </source>
</reference>
<feature type="transmembrane region" description="Helical" evidence="2">
    <location>
        <begin position="61"/>
        <end position="83"/>
    </location>
</feature>
<feature type="region of interest" description="Disordered" evidence="1">
    <location>
        <begin position="1"/>
        <end position="26"/>
    </location>
</feature>
<organism evidence="3 4">
    <name type="scientific">Gordonia polyisoprenivorans (strain DSM 44266 / VH2)</name>
    <dbReference type="NCBI Taxonomy" id="1112204"/>
    <lineage>
        <taxon>Bacteria</taxon>
        <taxon>Bacillati</taxon>
        <taxon>Actinomycetota</taxon>
        <taxon>Actinomycetes</taxon>
        <taxon>Mycobacteriales</taxon>
        <taxon>Gordoniaceae</taxon>
        <taxon>Gordonia</taxon>
    </lineage>
</organism>
<feature type="transmembrane region" description="Helical" evidence="2">
    <location>
        <begin position="195"/>
        <end position="215"/>
    </location>
</feature>
<name>H6MS60_GORPV</name>
<dbReference type="KEGG" id="gpo:GPOL_c40660"/>
<evidence type="ECO:0000256" key="2">
    <source>
        <dbReference type="SAM" id="Phobius"/>
    </source>
</evidence>
<gene>
    <name evidence="3" type="ordered locus">GPOL_c40660</name>
</gene>
<dbReference type="GeneID" id="90161075"/>
<feature type="transmembrane region" description="Helical" evidence="2">
    <location>
        <begin position="115"/>
        <end position="139"/>
    </location>
</feature>
<keyword evidence="2" id="KW-0472">Membrane</keyword>
<accession>H6MS60</accession>
<proteinExistence type="predicted"/>
<keyword evidence="2" id="KW-0812">Transmembrane</keyword>
<keyword evidence="4" id="KW-1185">Reference proteome</keyword>
<dbReference type="RefSeq" id="WP_014361346.1">
    <property type="nucleotide sequence ID" value="NC_016906.1"/>
</dbReference>
<feature type="compositionally biased region" description="Low complexity" evidence="1">
    <location>
        <begin position="1"/>
        <end position="23"/>
    </location>
</feature>
<dbReference type="HOGENOM" id="CLU_1155139_0_0_11"/>
<protein>
    <submittedName>
        <fullName evidence="3">Putative membrane protein</fullName>
    </submittedName>
</protein>
<sequence>MNEPGSPYSNPYPQQPQYPQTQQWGGGQYPGGYGVPGAYGAAPFTPPPKPPLRHVALTRTFAACTMLAWLLIGVFGFLTFATVTANDGGDSTFNGWAHWTSQGEGLPLMGGSHAVVFPGVLLPLLVLFPTLLSSILILCNVARRGFSAVNVLFGVIGAGVATVAVVDPSVVVGTFDNDSSQYVDAHYTFSAGPSAILNVILGVVVVLLGIGGIIWGGKAPAPAAYAPPAYTPTGHMQPSV</sequence>
<dbReference type="EMBL" id="CP003119">
    <property type="protein sequence ID" value="AFA75073.1"/>
    <property type="molecule type" value="Genomic_DNA"/>
</dbReference>
<dbReference type="Proteomes" id="UP000009154">
    <property type="component" value="Chromosome"/>
</dbReference>
<evidence type="ECO:0000313" key="4">
    <source>
        <dbReference type="Proteomes" id="UP000009154"/>
    </source>
</evidence>
<dbReference type="eggNOG" id="ENOG5033Q4N">
    <property type="taxonomic scope" value="Bacteria"/>
</dbReference>
<keyword evidence="2" id="KW-1133">Transmembrane helix</keyword>
<dbReference type="AlphaFoldDB" id="H6MS60"/>
<evidence type="ECO:0000313" key="3">
    <source>
        <dbReference type="EMBL" id="AFA75073.1"/>
    </source>
</evidence>
<evidence type="ECO:0000256" key="1">
    <source>
        <dbReference type="SAM" id="MobiDB-lite"/>
    </source>
</evidence>
<feature type="transmembrane region" description="Helical" evidence="2">
    <location>
        <begin position="151"/>
        <end position="175"/>
    </location>
</feature>